<organism evidence="1 2">
    <name type="scientific">Leptospira yanagawae serovar Saopaulo str. Sao Paulo = ATCC 700523</name>
    <dbReference type="NCBI Taxonomy" id="1249483"/>
    <lineage>
        <taxon>Bacteria</taxon>
        <taxon>Pseudomonadati</taxon>
        <taxon>Spirochaetota</taxon>
        <taxon>Spirochaetia</taxon>
        <taxon>Leptospirales</taxon>
        <taxon>Leptospiraceae</taxon>
        <taxon>Leptospira</taxon>
    </lineage>
</organism>
<sequence length="402" mass="45217">MKEEIHIFGAGITGLFLAYHHVKRGDLVTLYEENNTLGGVIGTKTVKEGLVEQAANGILLTNDIKSMLDEIGLTPLYPKKASKRRYFFINKKLSQFPISILDGTKLIYTIFLKKLKFNPNLNFEEWSNDTFGISVTKNIIEPALGGIYGTRLNELHADTIFSKWDGSGTSTIFKEIIKNKKKSYGTVSFANGMGDLVSHLVSYLKPKIKIQTGVSLSSISQMENLKGSVRICISLKNLVPILGNSLNPEETPNLLTISTITRFGETRLTKKPCFGVLFGKEEGVRALGVLCNSDIFDGRVKDSSHSETWIYPKLDGFSSEKEIEFILESDRAMITKKKEKAKAIYKTTWEGVFPAYDRNLFLCNQKFDQMETNWKKNGLDIQFLGNYRRGIGLRSIFETTMP</sequence>
<accession>A0A5E8HCB8</accession>
<name>A0A5E8HCB8_9LEPT</name>
<dbReference type="InterPro" id="IPR036188">
    <property type="entry name" value="FAD/NAD-bd_sf"/>
</dbReference>
<dbReference type="Pfam" id="PF13450">
    <property type="entry name" value="NAD_binding_8"/>
    <property type="match status" value="1"/>
</dbReference>
<evidence type="ECO:0000313" key="2">
    <source>
        <dbReference type="Proteomes" id="UP000013996"/>
    </source>
</evidence>
<reference evidence="1 2" key="1">
    <citation type="submission" date="2013-04" db="EMBL/GenBank/DDBJ databases">
        <authorList>
            <person name="Harkins D.M."/>
            <person name="Durkin A.S."/>
            <person name="Brinkac L.M."/>
            <person name="Haft D.H."/>
            <person name="Selengut J.D."/>
            <person name="Sanka R."/>
            <person name="DePew J."/>
            <person name="Purushe J."/>
            <person name="Hartskeerl R.A."/>
            <person name="Ahmed A."/>
            <person name="van der Linden H."/>
            <person name="Goris M.G.A."/>
            <person name="Vinetz J.M."/>
            <person name="Sutton G.G."/>
            <person name="Nierman W.C."/>
            <person name="Fouts D.E."/>
        </authorList>
    </citation>
    <scope>NUCLEOTIDE SEQUENCE [LARGE SCALE GENOMIC DNA]</scope>
    <source>
        <strain evidence="1 2">Sao Paulo</strain>
    </source>
</reference>
<comment type="caution">
    <text evidence="1">The sequence shown here is derived from an EMBL/GenBank/DDBJ whole genome shotgun (WGS) entry which is preliminary data.</text>
</comment>
<dbReference type="PANTHER" id="PTHR42923:SF3">
    <property type="entry name" value="PROTOPORPHYRINOGEN OXIDASE"/>
    <property type="match status" value="1"/>
</dbReference>
<dbReference type="InterPro" id="IPR050464">
    <property type="entry name" value="Zeta_carotene_desat/Oxidored"/>
</dbReference>
<proteinExistence type="predicted"/>
<dbReference type="EMBL" id="AOGX02000022">
    <property type="protein sequence ID" value="EOQ88512.1"/>
    <property type="molecule type" value="Genomic_DNA"/>
</dbReference>
<dbReference type="PANTHER" id="PTHR42923">
    <property type="entry name" value="PROTOPORPHYRINOGEN OXIDASE"/>
    <property type="match status" value="1"/>
</dbReference>
<dbReference type="GO" id="GO:0016491">
    <property type="term" value="F:oxidoreductase activity"/>
    <property type="evidence" value="ECO:0007669"/>
    <property type="project" value="TreeGrafter"/>
</dbReference>
<dbReference type="AlphaFoldDB" id="A0A5E8HCB8"/>
<dbReference type="Proteomes" id="UP000013996">
    <property type="component" value="Unassembled WGS sequence"/>
</dbReference>
<dbReference type="OrthoDB" id="343264at2"/>
<dbReference type="SUPFAM" id="SSF51905">
    <property type="entry name" value="FAD/NAD(P)-binding domain"/>
    <property type="match status" value="1"/>
</dbReference>
<dbReference type="RefSeq" id="WP_015677932.1">
    <property type="nucleotide sequence ID" value="NZ_AOGX02000022.1"/>
</dbReference>
<evidence type="ECO:0000313" key="1">
    <source>
        <dbReference type="EMBL" id="EOQ88512.1"/>
    </source>
</evidence>
<dbReference type="Gene3D" id="3.50.50.60">
    <property type="entry name" value="FAD/NAD(P)-binding domain"/>
    <property type="match status" value="1"/>
</dbReference>
<protein>
    <submittedName>
        <fullName evidence="1">NAD(P)-binding Rossmann-like domain protein</fullName>
    </submittedName>
</protein>
<gene>
    <name evidence="1" type="ORF">LEP1GSC202_2326</name>
</gene>
<dbReference type="STRING" id="1249483.LEP1GSC202_2326"/>